<keyword evidence="3" id="KW-1185">Reference proteome</keyword>
<evidence type="ECO:0000313" key="2">
    <source>
        <dbReference type="EMBL" id="KAG5183840.1"/>
    </source>
</evidence>
<evidence type="ECO:0000259" key="1">
    <source>
        <dbReference type="Pfam" id="PF10021"/>
    </source>
</evidence>
<dbReference type="PANTHER" id="PTHR35596">
    <property type="entry name" value="DUF2263 DOMAIN-CONTAINING PROTEIN"/>
    <property type="match status" value="1"/>
</dbReference>
<evidence type="ECO:0000313" key="3">
    <source>
        <dbReference type="Proteomes" id="UP000664859"/>
    </source>
</evidence>
<protein>
    <recommendedName>
        <fullName evidence="1">Microbial-type PARG catalytic domain-containing protein</fullName>
    </recommendedName>
</protein>
<dbReference type="InterPro" id="IPR012664">
    <property type="entry name" value="CHP02452"/>
</dbReference>
<sequence length="249" mass="27753">MASRRVQAWQETIQLSENYPVPAPSTKHTFDSATAWPRKYDTTVIRVVPDDTITCTKSLQEANFNPVALNFSDDEEAGGVVELGSAAQEESLFRQSNYFKTLLQEFYPLCPGECVYSPRVTVFRGAESHGWPLLASPFEVALVACPALKYPCLTDEERFTAEDAELLQVQLETVLQTACRYGHDAVVLGAWGCGVWGGAPAHSAEIFKCVLKKYEGAFREVRFAIIPPPKSNEYVRHENVYDTFCDILG</sequence>
<dbReference type="EMBL" id="JAFCMP010000186">
    <property type="protein sequence ID" value="KAG5183840.1"/>
    <property type="molecule type" value="Genomic_DNA"/>
</dbReference>
<dbReference type="Proteomes" id="UP000664859">
    <property type="component" value="Unassembled WGS sequence"/>
</dbReference>
<feature type="domain" description="Microbial-type PARG catalytic" evidence="1">
    <location>
        <begin position="24"/>
        <end position="124"/>
    </location>
</feature>
<reference evidence="2" key="1">
    <citation type="submission" date="2021-02" db="EMBL/GenBank/DDBJ databases">
        <title>First Annotated Genome of the Yellow-green Alga Tribonema minus.</title>
        <authorList>
            <person name="Mahan K.M."/>
        </authorList>
    </citation>
    <scope>NUCLEOTIDE SEQUENCE</scope>
    <source>
        <strain evidence="2">UTEX B ZZ1240</strain>
    </source>
</reference>
<proteinExistence type="predicted"/>
<dbReference type="SUPFAM" id="SSF52949">
    <property type="entry name" value="Macro domain-like"/>
    <property type="match status" value="1"/>
</dbReference>
<dbReference type="NCBIfam" id="TIGR02452">
    <property type="entry name" value="TIGR02452 family protein"/>
    <property type="match status" value="1"/>
</dbReference>
<name>A0A835YYP9_9STRA</name>
<dbReference type="InterPro" id="IPR019261">
    <property type="entry name" value="PARG_cat_microbial"/>
</dbReference>
<accession>A0A835YYP9</accession>
<dbReference type="Pfam" id="PF10021">
    <property type="entry name" value="PARG_cat_microb"/>
    <property type="match status" value="1"/>
</dbReference>
<comment type="caution">
    <text evidence="2">The sequence shown here is derived from an EMBL/GenBank/DDBJ whole genome shotgun (WGS) entry which is preliminary data.</text>
</comment>
<dbReference type="OrthoDB" id="9985428at2759"/>
<dbReference type="PANTHER" id="PTHR35596:SF1">
    <property type="entry name" value="MICROBIAL-TYPE PARG CATALYTIC DOMAIN-CONTAINING PROTEIN"/>
    <property type="match status" value="1"/>
</dbReference>
<dbReference type="Gene3D" id="3.40.220.10">
    <property type="entry name" value="Leucine Aminopeptidase, subunit E, domain 1"/>
    <property type="match status" value="1"/>
</dbReference>
<organism evidence="2 3">
    <name type="scientific">Tribonema minus</name>
    <dbReference type="NCBI Taxonomy" id="303371"/>
    <lineage>
        <taxon>Eukaryota</taxon>
        <taxon>Sar</taxon>
        <taxon>Stramenopiles</taxon>
        <taxon>Ochrophyta</taxon>
        <taxon>PX clade</taxon>
        <taxon>Xanthophyceae</taxon>
        <taxon>Tribonematales</taxon>
        <taxon>Tribonemataceae</taxon>
        <taxon>Tribonema</taxon>
    </lineage>
</organism>
<gene>
    <name evidence="2" type="ORF">JKP88DRAFT_181612</name>
</gene>
<dbReference type="AlphaFoldDB" id="A0A835YYP9"/>
<dbReference type="InterPro" id="IPR043472">
    <property type="entry name" value="Macro_dom-like"/>
</dbReference>